<evidence type="ECO:0000259" key="2">
    <source>
        <dbReference type="SMART" id="SM00859"/>
    </source>
</evidence>
<dbReference type="Gene3D" id="3.30.360.10">
    <property type="entry name" value="Dihydrodipicolinate Reductase, domain 2"/>
    <property type="match status" value="1"/>
</dbReference>
<dbReference type="InterPro" id="IPR012280">
    <property type="entry name" value="Semialdhyde_DH_dimer_dom"/>
</dbReference>
<sequence>MKVAVVGANGIVGRQMLGILSSCEVELYALGRRSVGQVIDVGEMSYPVSASEDFDFGAMDGVVMSAGHVCASQVRASLGGAWLIDNSSAFRREDSVALVVPEIFQETVGQVVASPNCVAIPMVLVLSLLQEWGLEGVWGSTYQSVSGAGMQAMRDLDSQQGVYDSVRAEIGSMGDDGVTGEEDKIQYEVNKILGIDIPVSVMAVRVPVRYGHSMHLRVTLASTVNMKELLEKFRDCPYIKLYEDAVPEPRDAKECHQVHVGRVQVKDRVVGLWVVSDNVYRGAAWNVCEIAKRFFAVKEMR</sequence>
<protein>
    <recommendedName>
        <fullName evidence="2">Semialdehyde dehydrogenase NAD-binding domain-containing protein</fullName>
    </recommendedName>
</protein>
<evidence type="ECO:0000313" key="3">
    <source>
        <dbReference type="EMBL" id="MCP8351983.1"/>
    </source>
</evidence>
<evidence type="ECO:0000313" key="4">
    <source>
        <dbReference type="Proteomes" id="UP001320768"/>
    </source>
</evidence>
<keyword evidence="4" id="KW-1185">Reference proteome</keyword>
<reference evidence="3 4" key="1">
    <citation type="journal article" date="2022" name="Nat. Microbiol.">
        <title>The microbiome of a bacterivorous marine choanoflagellate contains a resource-demanding obligate bacterial associate.</title>
        <authorList>
            <person name="Needham D.M."/>
            <person name="Poirier C."/>
            <person name="Bachy C."/>
            <person name="George E.E."/>
            <person name="Wilken S."/>
            <person name="Yung C.C.M."/>
            <person name="Limardo A.J."/>
            <person name="Morando M."/>
            <person name="Sudek L."/>
            <person name="Malmstrom R.R."/>
            <person name="Keeling P.J."/>
            <person name="Santoro A.E."/>
            <person name="Worden A.Z."/>
        </authorList>
    </citation>
    <scope>NUCLEOTIDE SEQUENCE [LARGE SCALE GENOMIC DNA]</scope>
    <source>
        <strain evidence="3 4">Comchoano-2</strain>
    </source>
</reference>
<dbReference type="InterPro" id="IPR036291">
    <property type="entry name" value="NAD(P)-bd_dom_sf"/>
</dbReference>
<dbReference type="Pfam" id="PF02774">
    <property type="entry name" value="Semialdhyde_dhC"/>
    <property type="match status" value="1"/>
</dbReference>
<dbReference type="SUPFAM" id="SSF55347">
    <property type="entry name" value="Glyceraldehyde-3-phosphate dehydrogenase-like, C-terminal domain"/>
    <property type="match status" value="1"/>
</dbReference>
<dbReference type="PIRSF" id="PIRSF000148">
    <property type="entry name" value="ASA_dh"/>
    <property type="match status" value="1"/>
</dbReference>
<comment type="similarity">
    <text evidence="1">Belongs to the aspartate-semialdehyde dehydrogenase family.</text>
</comment>
<dbReference type="Pfam" id="PF01118">
    <property type="entry name" value="Semialdhyde_dh"/>
    <property type="match status" value="1"/>
</dbReference>
<dbReference type="Proteomes" id="UP001320768">
    <property type="component" value="Unassembled WGS sequence"/>
</dbReference>
<dbReference type="PANTHER" id="PTHR46278">
    <property type="entry name" value="DEHYDROGENASE, PUTATIVE-RELATED"/>
    <property type="match status" value="1"/>
</dbReference>
<feature type="domain" description="Semialdehyde dehydrogenase NAD-binding" evidence="2">
    <location>
        <begin position="2"/>
        <end position="111"/>
    </location>
</feature>
<dbReference type="SUPFAM" id="SSF51735">
    <property type="entry name" value="NAD(P)-binding Rossmann-fold domains"/>
    <property type="match status" value="1"/>
</dbReference>
<organism evidence="3 4">
    <name type="scientific">Candidatus Synchoanobacter obligatus</name>
    <dbReference type="NCBI Taxonomy" id="2919597"/>
    <lineage>
        <taxon>Bacteria</taxon>
        <taxon>Pseudomonadati</taxon>
        <taxon>Pseudomonadota</taxon>
        <taxon>Gammaproteobacteria</taxon>
        <taxon>Candidatus Comchoanobacterales</taxon>
        <taxon>Candidatus Comchoanobacteraceae</taxon>
        <taxon>Candidatus Synchoanobacter</taxon>
    </lineage>
</organism>
<comment type="caution">
    <text evidence="3">The sequence shown here is derived from an EMBL/GenBank/DDBJ whole genome shotgun (WGS) entry which is preliminary data.</text>
</comment>
<dbReference type="SMART" id="SM00859">
    <property type="entry name" value="Semialdhyde_dh"/>
    <property type="match status" value="1"/>
</dbReference>
<gene>
    <name evidence="3" type="ORF">MKS91_01575</name>
</gene>
<dbReference type="Gene3D" id="3.40.50.720">
    <property type="entry name" value="NAD(P)-binding Rossmann-like Domain"/>
    <property type="match status" value="1"/>
</dbReference>
<dbReference type="RefSeq" id="WP_258569089.1">
    <property type="nucleotide sequence ID" value="NZ_JAKUDN010000001.1"/>
</dbReference>
<accession>A0ABT1L494</accession>
<evidence type="ECO:0000256" key="1">
    <source>
        <dbReference type="ARBA" id="ARBA00010584"/>
    </source>
</evidence>
<name>A0ABT1L494_9GAMM</name>
<dbReference type="EMBL" id="JAKUDN010000001">
    <property type="protein sequence ID" value="MCP8351983.1"/>
    <property type="molecule type" value="Genomic_DNA"/>
</dbReference>
<dbReference type="PANTHER" id="PTHR46278:SF2">
    <property type="entry name" value="ASPARTATE-SEMIALDEHYDE DEHYDROGENASE"/>
    <property type="match status" value="1"/>
</dbReference>
<dbReference type="InterPro" id="IPR000534">
    <property type="entry name" value="Semialdehyde_DH_NAD-bd"/>
</dbReference>
<proteinExistence type="inferred from homology"/>